<dbReference type="OrthoDB" id="3520229at2759"/>
<protein>
    <submittedName>
        <fullName evidence="2">Uncharacterized protein</fullName>
    </submittedName>
</protein>
<keyword evidence="3" id="KW-1185">Reference proteome</keyword>
<accession>A0A317VN50</accession>
<dbReference type="VEuPathDB" id="FungiDB:BO70DRAFT_364338"/>
<evidence type="ECO:0000256" key="1">
    <source>
        <dbReference type="SAM" id="MobiDB-lite"/>
    </source>
</evidence>
<dbReference type="GeneID" id="37066022"/>
<name>A0A317VN50_9EURO</name>
<dbReference type="AlphaFoldDB" id="A0A317VN50"/>
<dbReference type="STRING" id="1448321.A0A317VN50"/>
<dbReference type="EMBL" id="MSFL01000023">
    <property type="protein sequence ID" value="PWY74358.1"/>
    <property type="molecule type" value="Genomic_DNA"/>
</dbReference>
<evidence type="ECO:0000313" key="2">
    <source>
        <dbReference type="EMBL" id="PWY74358.1"/>
    </source>
</evidence>
<comment type="caution">
    <text evidence="2">The sequence shown here is derived from an EMBL/GenBank/DDBJ whole genome shotgun (WGS) entry which is preliminary data.</text>
</comment>
<reference evidence="2 3" key="1">
    <citation type="submission" date="2016-12" db="EMBL/GenBank/DDBJ databases">
        <title>The genomes of Aspergillus section Nigri reveals drivers in fungal speciation.</title>
        <authorList>
            <consortium name="DOE Joint Genome Institute"/>
            <person name="Vesth T.C."/>
            <person name="Nybo J."/>
            <person name="Theobald S."/>
            <person name="Brandl J."/>
            <person name="Frisvad J.C."/>
            <person name="Nielsen K.F."/>
            <person name="Lyhne E.K."/>
            <person name="Kogle M.E."/>
            <person name="Kuo A."/>
            <person name="Riley R."/>
            <person name="Clum A."/>
            <person name="Nolan M."/>
            <person name="Lipzen A."/>
            <person name="Salamov A."/>
            <person name="Henrissat B."/>
            <person name="Wiebenga A."/>
            <person name="De Vries R.P."/>
            <person name="Grigoriev I.V."/>
            <person name="Mortensen U.H."/>
            <person name="Andersen M.R."/>
            <person name="Baker S.E."/>
        </authorList>
    </citation>
    <scope>NUCLEOTIDE SEQUENCE [LARGE SCALE GENOMIC DNA]</scope>
    <source>
        <strain evidence="2 3">CBS 117.55</strain>
    </source>
</reference>
<gene>
    <name evidence="2" type="ORF">BO70DRAFT_364338</name>
</gene>
<proteinExistence type="predicted"/>
<organism evidence="2 3">
    <name type="scientific">Aspergillus heteromorphus CBS 117.55</name>
    <dbReference type="NCBI Taxonomy" id="1448321"/>
    <lineage>
        <taxon>Eukaryota</taxon>
        <taxon>Fungi</taxon>
        <taxon>Dikarya</taxon>
        <taxon>Ascomycota</taxon>
        <taxon>Pezizomycotina</taxon>
        <taxon>Eurotiomycetes</taxon>
        <taxon>Eurotiomycetidae</taxon>
        <taxon>Eurotiales</taxon>
        <taxon>Aspergillaceae</taxon>
        <taxon>Aspergillus</taxon>
        <taxon>Aspergillus subgen. Circumdati</taxon>
    </lineage>
</organism>
<sequence>MSTTTTLSTTVTSAASAASATSTCAQKLYEIPIKDAACAMPIAYTNSSAIMKGCCGSAEVVSYDSCDYYCLSEDQKVHVLGECLDKIVGGGNYWCNANANATATGTTIPTTGAGTVVASATGSSETGTKSSSDSSGTSTKSSSSSTSSSGAASVGVSAKSVGVLAMLAFGAAAGTFL</sequence>
<feature type="region of interest" description="Disordered" evidence="1">
    <location>
        <begin position="119"/>
        <end position="152"/>
    </location>
</feature>
<dbReference type="Proteomes" id="UP000247233">
    <property type="component" value="Unassembled WGS sequence"/>
</dbReference>
<evidence type="ECO:0000313" key="3">
    <source>
        <dbReference type="Proteomes" id="UP000247233"/>
    </source>
</evidence>
<dbReference type="RefSeq" id="XP_025397005.1">
    <property type="nucleotide sequence ID" value="XM_025543785.1"/>
</dbReference>